<keyword evidence="5" id="KW-0808">Transferase</keyword>
<evidence type="ECO:0000256" key="12">
    <source>
        <dbReference type="ARBA" id="ARBA00023268"/>
    </source>
</evidence>
<dbReference type="InterPro" id="IPR050396">
    <property type="entry name" value="Glycosyltr_51/Transpeptidase"/>
</dbReference>
<protein>
    <submittedName>
        <fullName evidence="19">PBP1A family penicillin-binding protein</fullName>
    </submittedName>
</protein>
<dbReference type="SUPFAM" id="SSF56601">
    <property type="entry name" value="beta-lactamase/transpeptidase-like"/>
    <property type="match status" value="1"/>
</dbReference>
<evidence type="ECO:0000256" key="2">
    <source>
        <dbReference type="ARBA" id="ARBA00022645"/>
    </source>
</evidence>
<dbReference type="Gene3D" id="2.60.40.10">
    <property type="entry name" value="Immunoglobulins"/>
    <property type="match status" value="1"/>
</dbReference>
<organism evidence="19 20">
    <name type="scientific">Paenibacillus xanthanilyticus</name>
    <dbReference type="NCBI Taxonomy" id="1783531"/>
    <lineage>
        <taxon>Bacteria</taxon>
        <taxon>Bacillati</taxon>
        <taxon>Bacillota</taxon>
        <taxon>Bacilli</taxon>
        <taxon>Bacillales</taxon>
        <taxon>Paenibacillaceae</taxon>
        <taxon>Paenibacillus</taxon>
    </lineage>
</organism>
<feature type="region of interest" description="Disordered" evidence="16">
    <location>
        <begin position="1"/>
        <end position="20"/>
    </location>
</feature>
<comment type="catalytic activity">
    <reaction evidence="15">
        <text>[GlcNAc-(1-&gt;4)-Mur2Ac(oyl-L-Ala-gamma-D-Glu-L-Lys-D-Ala-D-Ala)](n)-di-trans,octa-cis-undecaprenyl diphosphate + beta-D-GlcNAc-(1-&gt;4)-Mur2Ac(oyl-L-Ala-gamma-D-Glu-L-Lys-D-Ala-D-Ala)-di-trans,octa-cis-undecaprenyl diphosphate = [GlcNAc-(1-&gt;4)-Mur2Ac(oyl-L-Ala-gamma-D-Glu-L-Lys-D-Ala-D-Ala)](n+1)-di-trans,octa-cis-undecaprenyl diphosphate + di-trans,octa-cis-undecaprenyl diphosphate + H(+)</text>
        <dbReference type="Rhea" id="RHEA:23708"/>
        <dbReference type="Rhea" id="RHEA-COMP:9602"/>
        <dbReference type="Rhea" id="RHEA-COMP:9603"/>
        <dbReference type="ChEBI" id="CHEBI:15378"/>
        <dbReference type="ChEBI" id="CHEBI:58405"/>
        <dbReference type="ChEBI" id="CHEBI:60033"/>
        <dbReference type="ChEBI" id="CHEBI:78435"/>
        <dbReference type="EC" id="2.4.99.28"/>
    </reaction>
</comment>
<keyword evidence="20" id="KW-1185">Reference proteome</keyword>
<evidence type="ECO:0000256" key="14">
    <source>
        <dbReference type="ARBA" id="ARBA00034000"/>
    </source>
</evidence>
<keyword evidence="2" id="KW-0121">Carboxypeptidase</keyword>
<evidence type="ECO:0000256" key="9">
    <source>
        <dbReference type="ARBA" id="ARBA00022984"/>
    </source>
</evidence>
<dbReference type="PROSITE" id="PS50853">
    <property type="entry name" value="FN3"/>
    <property type="match status" value="1"/>
</dbReference>
<evidence type="ECO:0000256" key="1">
    <source>
        <dbReference type="ARBA" id="ARBA00022475"/>
    </source>
</evidence>
<evidence type="ECO:0000256" key="5">
    <source>
        <dbReference type="ARBA" id="ARBA00022679"/>
    </source>
</evidence>
<dbReference type="Pfam" id="PF00912">
    <property type="entry name" value="Transgly"/>
    <property type="match status" value="1"/>
</dbReference>
<comment type="caution">
    <text evidence="19">The sequence shown here is derived from an EMBL/GenBank/DDBJ whole genome shotgun (WGS) entry which is preliminary data.</text>
</comment>
<dbReference type="EMBL" id="JBHSAM010000028">
    <property type="protein sequence ID" value="MFC4101084.1"/>
    <property type="molecule type" value="Genomic_DNA"/>
</dbReference>
<evidence type="ECO:0000256" key="8">
    <source>
        <dbReference type="ARBA" id="ARBA00022960"/>
    </source>
</evidence>
<keyword evidence="8" id="KW-0133">Cell shape</keyword>
<dbReference type="InterPro" id="IPR013783">
    <property type="entry name" value="Ig-like_fold"/>
</dbReference>
<evidence type="ECO:0000259" key="18">
    <source>
        <dbReference type="PROSITE" id="PS50853"/>
    </source>
</evidence>
<evidence type="ECO:0000256" key="15">
    <source>
        <dbReference type="ARBA" id="ARBA00049902"/>
    </source>
</evidence>
<dbReference type="Pfam" id="PF00905">
    <property type="entry name" value="Transpeptidase"/>
    <property type="match status" value="1"/>
</dbReference>
<keyword evidence="12" id="KW-0511">Multifunctional enzyme</keyword>
<feature type="compositionally biased region" description="Polar residues" evidence="16">
    <location>
        <begin position="907"/>
        <end position="916"/>
    </location>
</feature>
<dbReference type="PANTHER" id="PTHR32282">
    <property type="entry name" value="BINDING PROTEIN TRANSPEPTIDASE, PUTATIVE-RELATED"/>
    <property type="match status" value="1"/>
</dbReference>
<accession>A0ABV8K516</accession>
<feature type="compositionally biased region" description="Gly residues" evidence="16">
    <location>
        <begin position="847"/>
        <end position="863"/>
    </location>
</feature>
<evidence type="ECO:0000256" key="10">
    <source>
        <dbReference type="ARBA" id="ARBA00022989"/>
    </source>
</evidence>
<dbReference type="SUPFAM" id="SSF53955">
    <property type="entry name" value="Lysozyme-like"/>
    <property type="match status" value="1"/>
</dbReference>
<keyword evidence="6 17" id="KW-0812">Transmembrane</keyword>
<evidence type="ECO:0000256" key="13">
    <source>
        <dbReference type="ARBA" id="ARBA00023316"/>
    </source>
</evidence>
<proteinExistence type="predicted"/>
<evidence type="ECO:0000256" key="11">
    <source>
        <dbReference type="ARBA" id="ARBA00023136"/>
    </source>
</evidence>
<dbReference type="InterPro" id="IPR023346">
    <property type="entry name" value="Lysozyme-like_dom_sf"/>
</dbReference>
<evidence type="ECO:0000256" key="17">
    <source>
        <dbReference type="SAM" id="Phobius"/>
    </source>
</evidence>
<dbReference type="InterPro" id="IPR012338">
    <property type="entry name" value="Beta-lactam/transpept-like"/>
</dbReference>
<evidence type="ECO:0000256" key="3">
    <source>
        <dbReference type="ARBA" id="ARBA00022670"/>
    </source>
</evidence>
<keyword evidence="10 17" id="KW-1133">Transmembrane helix</keyword>
<comment type="catalytic activity">
    <reaction evidence="14">
        <text>Preferential cleavage: (Ac)2-L-Lys-D-Ala-|-D-Ala. Also transpeptidation of peptidyl-alanyl moieties that are N-acyl substituents of D-alanine.</text>
        <dbReference type="EC" id="3.4.16.4"/>
    </reaction>
</comment>
<dbReference type="InterPro" id="IPR003961">
    <property type="entry name" value="FN3_dom"/>
</dbReference>
<feature type="compositionally biased region" description="Low complexity" evidence="16">
    <location>
        <begin position="818"/>
        <end position="830"/>
    </location>
</feature>
<feature type="compositionally biased region" description="Low complexity" evidence="16">
    <location>
        <begin position="864"/>
        <end position="875"/>
    </location>
</feature>
<dbReference type="InterPro" id="IPR001460">
    <property type="entry name" value="PCN-bd_Tpept"/>
</dbReference>
<feature type="region of interest" description="Disordered" evidence="16">
    <location>
        <begin position="748"/>
        <end position="916"/>
    </location>
</feature>
<dbReference type="PANTHER" id="PTHR32282:SF32">
    <property type="entry name" value="PENICILLIN-BINDING PROTEIN 2A"/>
    <property type="match status" value="1"/>
</dbReference>
<sequence length="916" mass="99013">MADGPRVRRTSKKGSEKKGKKKMNGKKLMIWLFFTGALAVICGIIGYLLIVLNGERILAANWDKMDMEEASIVYDINGNQIAKLASVNREIAEFDEIPQLMKDAFIATEDRRFEEHNGVDLWSIGRAVVKDIIARSAVEGGSTITQQLAKNLFLTHDKTFFRKATEASIAVALEHKKTKDEILTMYLNRIFFGNRAYGVKAAAKVYFNKDLGNLELWEIATLAGLPKAPSAYNPIRNPERSRERMAVVLQLMTNQKYITAAQAEEAKAKALQYEPPASKDDTANADKYWAFVDYAIEEAAERVPEITEEQLYMGGYSIYTTLNPKAQSVMEKEFANADNFEKSVDEQLAQGAMVILDHSNGNIQGLVGGRDYVRKGWNRAVVERQPGSGFKPITVYGPALATGDWFPWSTVMDEKKCYGDYCPTDSNKNKYIGAIPISQSIKESRNASAVWLLNEIGVKTGLEFAKKLGFELDATQDRNLAIALGGLTHGVTPLQMATAYSVFANGGMSVDAHALVRIVDKTGAEVYTYEAPKSKRIMSEQSAWYMTDIMQGVLEKGGTGTQARIDRPVAGKTGTTQHGIPNYKSSYNRDAWFTGYTAEWTAAVWMGYDKTDKKHLLKKSSSQAAAMFGKVMKAAMKGMPVNDFNKPKDVEEEKQPVTVVNDFKAAYDAENKMIRMSWTPVDGEGMTYRVYRKEASETEFKRLMDALDSTEVNDMSVAPGLTFEYYVTAYNAKTDVESGASAHLTVAIPEEELEPIEPVEPIEPENPDDSGTQGNGTGENSNGTEGDGTEDGMDDGLGGESGVNDGTGTNDGTGANDGTGTTDPSTDPGAGQNGGGTNGELPQDGNAGTGTNGTQGGANGSAGNGTTPNNTGATAPIDGANGTNTTKPPTDTQAGTVPTLPGEPTAVPTQPVNNGG</sequence>
<feature type="transmembrane region" description="Helical" evidence="17">
    <location>
        <begin position="28"/>
        <end position="50"/>
    </location>
</feature>
<dbReference type="InterPro" id="IPR036116">
    <property type="entry name" value="FN3_sf"/>
</dbReference>
<keyword evidence="1" id="KW-1003">Cell membrane</keyword>
<keyword evidence="7" id="KW-0378">Hydrolase</keyword>
<dbReference type="Gene3D" id="3.40.710.10">
    <property type="entry name" value="DD-peptidase/beta-lactamase superfamily"/>
    <property type="match status" value="1"/>
</dbReference>
<keyword evidence="4" id="KW-0328">Glycosyltransferase</keyword>
<dbReference type="Proteomes" id="UP001595715">
    <property type="component" value="Unassembled WGS sequence"/>
</dbReference>
<evidence type="ECO:0000256" key="7">
    <source>
        <dbReference type="ARBA" id="ARBA00022801"/>
    </source>
</evidence>
<dbReference type="RefSeq" id="WP_377719715.1">
    <property type="nucleotide sequence ID" value="NZ_JBHSAM010000028.1"/>
</dbReference>
<keyword evidence="9" id="KW-0573">Peptidoglycan synthesis</keyword>
<feature type="compositionally biased region" description="Acidic residues" evidence="16">
    <location>
        <begin position="749"/>
        <end position="768"/>
    </location>
</feature>
<dbReference type="NCBIfam" id="TIGR02074">
    <property type="entry name" value="PBP_1a_fam"/>
    <property type="match status" value="1"/>
</dbReference>
<keyword evidence="13" id="KW-0961">Cell wall biogenesis/degradation</keyword>
<keyword evidence="3" id="KW-0645">Protease</keyword>
<keyword evidence="11 17" id="KW-0472">Membrane</keyword>
<gene>
    <name evidence="19" type="ORF">ACFOZ8_15695</name>
</gene>
<evidence type="ECO:0000313" key="20">
    <source>
        <dbReference type="Proteomes" id="UP001595715"/>
    </source>
</evidence>
<feature type="compositionally biased region" description="Polar residues" evidence="16">
    <location>
        <begin position="881"/>
        <end position="896"/>
    </location>
</feature>
<feature type="domain" description="Fibronectin type-III" evidence="18">
    <location>
        <begin position="659"/>
        <end position="751"/>
    </location>
</feature>
<evidence type="ECO:0000256" key="16">
    <source>
        <dbReference type="SAM" id="MobiDB-lite"/>
    </source>
</evidence>
<dbReference type="Gene3D" id="1.10.3810.10">
    <property type="entry name" value="Biosynthetic peptidoglycan transglycosylase-like"/>
    <property type="match status" value="1"/>
</dbReference>
<dbReference type="SUPFAM" id="SSF49265">
    <property type="entry name" value="Fibronectin type III"/>
    <property type="match status" value="1"/>
</dbReference>
<evidence type="ECO:0000256" key="4">
    <source>
        <dbReference type="ARBA" id="ARBA00022676"/>
    </source>
</evidence>
<evidence type="ECO:0000313" key="19">
    <source>
        <dbReference type="EMBL" id="MFC4101084.1"/>
    </source>
</evidence>
<dbReference type="InterPro" id="IPR001264">
    <property type="entry name" value="Glyco_trans_51"/>
</dbReference>
<evidence type="ECO:0000256" key="6">
    <source>
        <dbReference type="ARBA" id="ARBA00022692"/>
    </source>
</evidence>
<dbReference type="InterPro" id="IPR036950">
    <property type="entry name" value="PBP_transglycosylase"/>
</dbReference>
<name>A0ABV8K516_9BACL</name>
<reference evidence="20" key="1">
    <citation type="journal article" date="2019" name="Int. J. Syst. Evol. Microbiol.">
        <title>The Global Catalogue of Microorganisms (GCM) 10K type strain sequencing project: providing services to taxonomists for standard genome sequencing and annotation.</title>
        <authorList>
            <consortium name="The Broad Institute Genomics Platform"/>
            <consortium name="The Broad Institute Genome Sequencing Center for Infectious Disease"/>
            <person name="Wu L."/>
            <person name="Ma J."/>
        </authorList>
    </citation>
    <scope>NUCLEOTIDE SEQUENCE [LARGE SCALE GENOMIC DNA]</scope>
    <source>
        <strain evidence="20">IBRC-M 10987</strain>
    </source>
</reference>